<sequence length="838" mass="84097">MLRMSPADVAAWEGSEAEAGAGTSRGAQARPGSARGGSRGASGDGAEERASDVPAAAGAGRAPPLFLELDEWDRAADDADDSGDDADDGGDDADDGGDDADDADDGGDDRDGSGASDGAASDAGGGHADGQAASSASALRKALPPGNGAGLIPLFSTNLSELCLWYEATNPVYGRSNNPYDLLRTVGGSSGGEACVVASGAVPLGVGSDIGGSIRMPAAFNGVFGHKPTGGLVPGTGQFPFATTRLLCTGPIARYAEDLWPALCVVAGADADGDAACRGQPLSVFGLIRAAGFAGPGPGAGAGAGAAGPDPPRNSCRGGPVRRSPAHAGRTPIPDLPFVAGADSGPGPCEVPEEGPAEPAAGRVGGVLASPATEAQHAGRHAAVGSGSHSGSPPRRASSSARVRRRRKPAERSEPRPLLVPGGGVPATSSAPRLSQTQVCKSVRGTPAFRRYARLRAPVGGAPWREGRPSLPRAPAPPVPCVEAGWVRGPHRINWADVTVFCVPDLASQSQLLASPCTTGVEGALSAQDATALALCSRLGCKGVERLALPELTQAFSVWSAALQAEEPTPQSEFLADRRPSVGSRAPALRLLLARLCSLPLTAASGCAGLGGGPARPAKDGWDPAVVDRPCVGRGPLGCLRHGIPALGLGVLEPLQARLIPRLYAAMARSAVALRRRLSETLSAGSATGGGGILVFPTHPVAAPPHNAPLFEFVNVAFTAIFNAATLPATSVPVTLLSPQQHSAALAQLAAAPGRSLTTCADAQVPDTRLPLGVQLVSGLGMDHLTIGAALRLDQTVVPVGGAALERSGVGAARFGWRPPPCCVDAGITPGARDLPLG</sequence>
<dbReference type="PROSITE" id="PS00571">
    <property type="entry name" value="AMIDASES"/>
    <property type="match status" value="1"/>
</dbReference>
<feature type="compositionally biased region" description="Polar residues" evidence="2">
    <location>
        <begin position="427"/>
        <end position="440"/>
    </location>
</feature>
<name>A0A5A8DF64_CAFRO</name>
<dbReference type="InterPro" id="IPR036928">
    <property type="entry name" value="AS_sf"/>
</dbReference>
<dbReference type="Pfam" id="PF01425">
    <property type="entry name" value="Amidase"/>
    <property type="match status" value="1"/>
</dbReference>
<evidence type="ECO:0000313" key="4">
    <source>
        <dbReference type="EMBL" id="KAA0162850.1"/>
    </source>
</evidence>
<feature type="region of interest" description="Disordered" evidence="2">
    <location>
        <begin position="1"/>
        <end position="137"/>
    </location>
</feature>
<dbReference type="GO" id="GO:0012505">
    <property type="term" value="C:endomembrane system"/>
    <property type="evidence" value="ECO:0007669"/>
    <property type="project" value="TreeGrafter"/>
</dbReference>
<reference evidence="4 5" key="1">
    <citation type="submission" date="2019-07" db="EMBL/GenBank/DDBJ databases">
        <title>Genomes of Cafeteria roenbergensis.</title>
        <authorList>
            <person name="Fischer M.G."/>
            <person name="Hackl T."/>
            <person name="Roman M."/>
        </authorList>
    </citation>
    <scope>NUCLEOTIDE SEQUENCE [LARGE SCALE GENOMIC DNA]</scope>
    <source>
        <strain evidence="4 5">Cflag</strain>
    </source>
</reference>
<dbReference type="Gene3D" id="3.90.1300.10">
    <property type="entry name" value="Amidase signature (AS) domain"/>
    <property type="match status" value="2"/>
</dbReference>
<evidence type="ECO:0000256" key="1">
    <source>
        <dbReference type="ARBA" id="ARBA00009199"/>
    </source>
</evidence>
<dbReference type="PANTHER" id="PTHR43372">
    <property type="entry name" value="FATTY-ACID AMIDE HYDROLASE"/>
    <property type="match status" value="1"/>
</dbReference>
<evidence type="ECO:0000313" key="5">
    <source>
        <dbReference type="Proteomes" id="UP000325113"/>
    </source>
</evidence>
<protein>
    <recommendedName>
        <fullName evidence="3">Amidase domain-containing protein</fullName>
    </recommendedName>
</protein>
<feature type="region of interest" description="Disordered" evidence="2">
    <location>
        <begin position="299"/>
        <end position="440"/>
    </location>
</feature>
<dbReference type="InterPro" id="IPR023631">
    <property type="entry name" value="Amidase_dom"/>
</dbReference>
<feature type="domain" description="Amidase" evidence="3">
    <location>
        <begin position="149"/>
        <end position="272"/>
    </location>
</feature>
<feature type="compositionally biased region" description="Low complexity" evidence="2">
    <location>
        <begin position="381"/>
        <end position="401"/>
    </location>
</feature>
<feature type="compositionally biased region" description="Gly residues" evidence="2">
    <location>
        <begin position="34"/>
        <end position="43"/>
    </location>
</feature>
<proteinExistence type="inferred from homology"/>
<dbReference type="InterPro" id="IPR020556">
    <property type="entry name" value="Amidase_CS"/>
</dbReference>
<feature type="compositionally biased region" description="Low complexity" evidence="2">
    <location>
        <begin position="113"/>
        <end position="122"/>
    </location>
</feature>
<evidence type="ECO:0000256" key="2">
    <source>
        <dbReference type="SAM" id="MobiDB-lite"/>
    </source>
</evidence>
<feature type="compositionally biased region" description="Low complexity" evidence="2">
    <location>
        <begin position="10"/>
        <end position="33"/>
    </location>
</feature>
<dbReference type="EMBL" id="VLTM01000025">
    <property type="protein sequence ID" value="KAA0162850.1"/>
    <property type="molecule type" value="Genomic_DNA"/>
</dbReference>
<comment type="caution">
    <text evidence="4">The sequence shown here is derived from an EMBL/GenBank/DDBJ whole genome shotgun (WGS) entry which is preliminary data.</text>
</comment>
<dbReference type="PANTHER" id="PTHR43372:SF4">
    <property type="entry name" value="FATTY-ACID AMIDE HYDROLASE 2"/>
    <property type="match status" value="1"/>
</dbReference>
<feature type="compositionally biased region" description="Low complexity" evidence="2">
    <location>
        <begin position="54"/>
        <end position="64"/>
    </location>
</feature>
<dbReference type="Proteomes" id="UP000325113">
    <property type="component" value="Unassembled WGS sequence"/>
</dbReference>
<dbReference type="InterPro" id="IPR052739">
    <property type="entry name" value="FAAH2"/>
</dbReference>
<evidence type="ECO:0000259" key="3">
    <source>
        <dbReference type="Pfam" id="PF01425"/>
    </source>
</evidence>
<feature type="compositionally biased region" description="Acidic residues" evidence="2">
    <location>
        <begin position="78"/>
        <end position="108"/>
    </location>
</feature>
<gene>
    <name evidence="4" type="ORF">FNF31_03113</name>
</gene>
<dbReference type="SUPFAM" id="SSF75304">
    <property type="entry name" value="Amidase signature (AS) enzymes"/>
    <property type="match status" value="2"/>
</dbReference>
<accession>A0A5A8DF64</accession>
<comment type="similarity">
    <text evidence="1">Belongs to the amidase family.</text>
</comment>
<organism evidence="4 5">
    <name type="scientific">Cafeteria roenbergensis</name>
    <name type="common">Marine flagellate</name>
    <dbReference type="NCBI Taxonomy" id="33653"/>
    <lineage>
        <taxon>Eukaryota</taxon>
        <taxon>Sar</taxon>
        <taxon>Stramenopiles</taxon>
        <taxon>Bigyra</taxon>
        <taxon>Opalozoa</taxon>
        <taxon>Bicosoecida</taxon>
        <taxon>Cafeteriaceae</taxon>
        <taxon>Cafeteria</taxon>
    </lineage>
</organism>
<dbReference type="AlphaFoldDB" id="A0A5A8DF64"/>